<evidence type="ECO:0000313" key="4">
    <source>
        <dbReference type="EMBL" id="KAB8224381.1"/>
    </source>
</evidence>
<dbReference type="InterPro" id="IPR002110">
    <property type="entry name" value="Ankyrin_rpt"/>
</dbReference>
<dbReference type="Pfam" id="PF13857">
    <property type="entry name" value="Ank_5"/>
    <property type="match status" value="1"/>
</dbReference>
<reference evidence="4 5" key="1">
    <citation type="submission" date="2019-04" db="EMBL/GenBank/DDBJ databases">
        <title>Fungal friends and foes A comparative genomics study of 23 Aspergillus species from section Flavi.</title>
        <authorList>
            <consortium name="DOE Joint Genome Institute"/>
            <person name="Kjaerbolling I."/>
            <person name="Vesth T.C."/>
            <person name="Frisvad J.C."/>
            <person name="Nybo J.L."/>
            <person name="Theobald S."/>
            <person name="Kildgaard S."/>
            <person name="Petersen T.I."/>
            <person name="Kuo A."/>
            <person name="Sato A."/>
            <person name="Lyhne E.K."/>
            <person name="Kogle M.E."/>
            <person name="Wiebenga A."/>
            <person name="Kun R.S."/>
            <person name="Lubbers R.J."/>
            <person name="Makela M.R."/>
            <person name="Barry K."/>
            <person name="Chovatia M."/>
            <person name="Clum A."/>
            <person name="Daum C."/>
            <person name="Haridas S."/>
            <person name="He G."/>
            <person name="LaButti K."/>
            <person name="Lipzen A."/>
            <person name="Mondo S."/>
            <person name="Pangilinan J."/>
            <person name="Riley R."/>
            <person name="Salamov A."/>
            <person name="Simmons B.A."/>
            <person name="Magnuson J.K."/>
            <person name="Henrissat B."/>
            <person name="Mortensen U.H."/>
            <person name="Larsen T.O."/>
            <person name="De vries R.P."/>
            <person name="Grigoriev I.V."/>
            <person name="Machida M."/>
            <person name="Baker S.E."/>
            <person name="Andersen M.R."/>
        </authorList>
    </citation>
    <scope>NUCLEOTIDE SEQUENCE [LARGE SCALE GENOMIC DNA]</scope>
    <source>
        <strain evidence="4 5">CBS 126849</strain>
    </source>
</reference>
<dbReference type="PROSITE" id="PS50297">
    <property type="entry name" value="ANK_REP_REGION"/>
    <property type="match status" value="1"/>
</dbReference>
<proteinExistence type="predicted"/>
<organism evidence="4 5">
    <name type="scientific">Aspergillus novoparasiticus</name>
    <dbReference type="NCBI Taxonomy" id="986946"/>
    <lineage>
        <taxon>Eukaryota</taxon>
        <taxon>Fungi</taxon>
        <taxon>Dikarya</taxon>
        <taxon>Ascomycota</taxon>
        <taxon>Pezizomycotina</taxon>
        <taxon>Eurotiomycetes</taxon>
        <taxon>Eurotiomycetidae</taxon>
        <taxon>Eurotiales</taxon>
        <taxon>Aspergillaceae</taxon>
        <taxon>Aspergillus</taxon>
        <taxon>Aspergillus subgen. Circumdati</taxon>
    </lineage>
</organism>
<gene>
    <name evidence="4" type="ORF">BDV33DRAFT_199775</name>
</gene>
<dbReference type="SUPFAM" id="SSF48403">
    <property type="entry name" value="Ankyrin repeat"/>
    <property type="match status" value="1"/>
</dbReference>
<dbReference type="SMART" id="SM00248">
    <property type="entry name" value="ANK"/>
    <property type="match status" value="4"/>
</dbReference>
<evidence type="ECO:0000256" key="3">
    <source>
        <dbReference type="PROSITE-ProRule" id="PRU00023"/>
    </source>
</evidence>
<evidence type="ECO:0000256" key="1">
    <source>
        <dbReference type="ARBA" id="ARBA00022737"/>
    </source>
</evidence>
<dbReference type="PROSITE" id="PS50088">
    <property type="entry name" value="ANK_REPEAT"/>
    <property type="match status" value="1"/>
</dbReference>
<dbReference type="PANTHER" id="PTHR24198:SF165">
    <property type="entry name" value="ANKYRIN REPEAT-CONTAINING PROTEIN-RELATED"/>
    <property type="match status" value="1"/>
</dbReference>
<feature type="repeat" description="ANK" evidence="3">
    <location>
        <begin position="210"/>
        <end position="242"/>
    </location>
</feature>
<keyword evidence="5" id="KW-1185">Reference proteome</keyword>
<keyword evidence="2 3" id="KW-0040">ANK repeat</keyword>
<dbReference type="Gene3D" id="1.25.40.20">
    <property type="entry name" value="Ankyrin repeat-containing domain"/>
    <property type="match status" value="2"/>
</dbReference>
<evidence type="ECO:0000313" key="5">
    <source>
        <dbReference type="Proteomes" id="UP000326799"/>
    </source>
</evidence>
<protein>
    <submittedName>
        <fullName evidence="4">Ankyrin repeat-containing domain protein</fullName>
    </submittedName>
</protein>
<dbReference type="Proteomes" id="UP000326799">
    <property type="component" value="Unassembled WGS sequence"/>
</dbReference>
<dbReference type="PANTHER" id="PTHR24198">
    <property type="entry name" value="ANKYRIN REPEAT AND PROTEIN KINASE DOMAIN-CONTAINING PROTEIN"/>
    <property type="match status" value="1"/>
</dbReference>
<name>A0A5N6F3I1_9EURO</name>
<evidence type="ECO:0000256" key="2">
    <source>
        <dbReference type="ARBA" id="ARBA00023043"/>
    </source>
</evidence>
<sequence length="682" mass="77246">MAEVFGVVAGAFGACSLVLELLEVTISVQRYWRRVRDLSSTSAEISDSLGSVERLLAAIGKLATQEPRDHDVIACLERTRASLERIKDIILNIEASRPSTGSRKVKGMLKRSSLGEQLSAARACLRETINDLSLALLVSQLKLDKLEREGAVIKIGAKSKWRDDMNSLEIMLQIVPRYEGIFLDVCRGDVATVRKTLEERKALPNSADKYGHSLIAMAAGNGHLELVRYFLDLGVDARIVDDNGRNPLQYVCYLRRGPLKGKDWAILRLLIEECQVDPWTPDFTGQNLWHTFCQTCQSCVELPWKSMGIEFLPILDDKDCFGRTALFFLSLNAKASLDVFQWHLENGASLSISANGRFPQWDGLTPLHAAIASLQPRLPRSKSDLSHVDLTEILTHVFPAWKDQGPIYHEDDRINQIKRIEILIQHGADLFTVSDSYGTPTDVARFTGNFDIWISSLQNCGLNPKQVLATDKKIGRGKRFWVTERLVHEQKREKRKFQQYFNDIFGVLHDYNILENAHATKRRAAGALPADPWLLKTKSYREVLHILHSSLTNAFYTKEETQGFGTQIWVDAELFDGAYHANFFGDTYHFTTSRNFLPLYIGLHRYFEMVASVASADADFEELEWKSNHHKYYPFLRAVVSFYLDKAFRFPPRHCAGRYMDDTTVVKPSIPGSWPAGEANGE</sequence>
<dbReference type="EMBL" id="ML733400">
    <property type="protein sequence ID" value="KAB8224381.1"/>
    <property type="molecule type" value="Genomic_DNA"/>
</dbReference>
<accession>A0A5N6F3I1</accession>
<dbReference type="AlphaFoldDB" id="A0A5N6F3I1"/>
<dbReference type="InterPro" id="IPR036770">
    <property type="entry name" value="Ankyrin_rpt-contain_sf"/>
</dbReference>
<keyword evidence="1" id="KW-0677">Repeat</keyword>